<organism evidence="1 2">
    <name type="scientific">Rhodococcoides corynebacterioides</name>
    <dbReference type="NCBI Taxonomy" id="53972"/>
    <lineage>
        <taxon>Bacteria</taxon>
        <taxon>Bacillati</taxon>
        <taxon>Actinomycetota</taxon>
        <taxon>Actinomycetes</taxon>
        <taxon>Mycobacteriales</taxon>
        <taxon>Nocardiaceae</taxon>
        <taxon>Rhodococcoides</taxon>
    </lineage>
</organism>
<dbReference type="PANTHER" id="PTHR12526:SF625">
    <property type="entry name" value="PHOSPHATIDYLINOSITOL GLYCAN-CLASS A"/>
    <property type="match status" value="1"/>
</dbReference>
<proteinExistence type="predicted"/>
<dbReference type="SUPFAM" id="SSF53756">
    <property type="entry name" value="UDP-Glycosyltransferase/glycogen phosphorylase"/>
    <property type="match status" value="1"/>
</dbReference>
<reference evidence="1 2" key="1">
    <citation type="submission" date="2020-06" db="EMBL/GenBank/DDBJ databases">
        <title>Taxonomy, biology and ecology of Rhodococcus bacteria occurring in California pistachio and other woody hosts as revealed by genome sequence analyses.</title>
        <authorList>
            <person name="Gai Y."/>
            <person name="Riely B."/>
        </authorList>
    </citation>
    <scope>NUCLEOTIDE SEQUENCE [LARGE SCALE GENOMIC DNA]</scope>
    <source>
        <strain evidence="1 2">BP-281</strain>
    </source>
</reference>
<evidence type="ECO:0000313" key="2">
    <source>
        <dbReference type="Proteomes" id="UP000825228"/>
    </source>
</evidence>
<accession>A0ABS7PAP2</accession>
<keyword evidence="2" id="KW-1185">Reference proteome</keyword>
<evidence type="ECO:0000313" key="1">
    <source>
        <dbReference type="EMBL" id="MBY6368664.1"/>
    </source>
</evidence>
<gene>
    <name evidence="1" type="ORF">HQ603_18100</name>
</gene>
<sequence length="368" mass="39799">MVAHPSAELYGSDRMALESVRALVTRHRVVVALPTDGPLVAALQRAGAVVEIVPASVLRREALRPTGFLRFGADSARSLRPIHDVLRRHHVDALYVNTVVLPLWPVAGKAMGIPTLCHVHEAESISNPIVRAGFFAPLRCVDLAVFNSRVSASMVDVLPRRVVYNGVAGPPTPPAPPRPAIDSTLKLVQVGRLSARKGTDVAVRAVRLLADRGVPVHLTLVGDSFAGNEPFERALRTTAGDNVTFVGHRTEVWDSFAEADVALVPSRLEPFGNVAVEAMLCRRIVVASATEGLTEIVADGRTGVLVEPGNALALANAIQDVRENWSAVRTVVDAAHDEARHRFTLERYHRDVLECVDQLLRLHVRSAA</sequence>
<dbReference type="PANTHER" id="PTHR12526">
    <property type="entry name" value="GLYCOSYLTRANSFERASE"/>
    <property type="match status" value="1"/>
</dbReference>
<dbReference type="CDD" id="cd03801">
    <property type="entry name" value="GT4_PimA-like"/>
    <property type="match status" value="1"/>
</dbReference>
<comment type="caution">
    <text evidence="1">The sequence shown here is derived from an EMBL/GenBank/DDBJ whole genome shotgun (WGS) entry which is preliminary data.</text>
</comment>
<dbReference type="Gene3D" id="3.40.50.2000">
    <property type="entry name" value="Glycogen Phosphorylase B"/>
    <property type="match status" value="2"/>
</dbReference>
<name>A0ABS7PAP2_9NOCA</name>
<protein>
    <submittedName>
        <fullName evidence="1">Glycosyltransferase family 4 protein</fullName>
    </submittedName>
</protein>
<dbReference type="Pfam" id="PF13692">
    <property type="entry name" value="Glyco_trans_1_4"/>
    <property type="match status" value="1"/>
</dbReference>
<dbReference type="EMBL" id="JABUBU010000033">
    <property type="protein sequence ID" value="MBY6368664.1"/>
    <property type="molecule type" value="Genomic_DNA"/>
</dbReference>
<dbReference type="Proteomes" id="UP000825228">
    <property type="component" value="Unassembled WGS sequence"/>
</dbReference>